<accession>A0A6P7ZVZ7</accession>
<feature type="chain" id="PRO_5027966576" evidence="6">
    <location>
        <begin position="22"/>
        <end position="791"/>
    </location>
</feature>
<dbReference type="FunFam" id="2.60.120.40:FF:000001">
    <property type="entry name" value="Complement C1q B chain"/>
    <property type="match status" value="2"/>
</dbReference>
<dbReference type="GO" id="GO:0005581">
    <property type="term" value="C:collagen trimer"/>
    <property type="evidence" value="ECO:0007669"/>
    <property type="project" value="UniProtKB-KW"/>
</dbReference>
<feature type="region of interest" description="Disordered" evidence="5">
    <location>
        <begin position="24"/>
        <end position="103"/>
    </location>
</feature>
<feature type="compositionally biased region" description="Low complexity" evidence="5">
    <location>
        <begin position="77"/>
        <end position="87"/>
    </location>
</feature>
<evidence type="ECO:0000256" key="4">
    <source>
        <dbReference type="ARBA" id="ARBA00023119"/>
    </source>
</evidence>
<evidence type="ECO:0000256" key="6">
    <source>
        <dbReference type="SAM" id="SignalP"/>
    </source>
</evidence>
<evidence type="ECO:0000313" key="9">
    <source>
        <dbReference type="RefSeq" id="XP_030078034.1"/>
    </source>
</evidence>
<dbReference type="KEGG" id="muo:115482427"/>
<sequence>MEVGAWLAAVALLVILGTAAPQNACSTQKGQDGYAGVPGRDGRPGQKGDRGDPGLPGRRTGVQGTKGDPGDPGPLGEPGMLGYKGPVGPLGPPGEPGQKGQKGTVADISNQNRPAFSAMIDPAAIVKIDNNVLLFSKIITNEESSYYPNSGKFRCRVPGYYYFTFHVISNGNLCLYIVKEHKGNAEKLVAFCDFNMQSHPQVNSGGTVLKLEASNMVWIETNANNNLYDRSDANSVFSGFLLFPEKAYWQPPKTQRLAHGTTSIEMTMRCHCGAAHRLPCHKLPLSKEPRTSAAGLRIKMGRSLTMFLGLVLLLLNLVTWVRSDTFGIPGLPGVPGMPGRDGRDGLKGPKGERGAPATPGTSGAKGEKGERGVPGPRGKNGPMGPPGLAGQKGTPGPKGEPGEPGSHKHRYQSAFTVTRLTAEYPAKNSPVIFTREISNINNHYDKTTGKFTCHISGLYYFVYHTSLTYNLCVILYVDGEKKATFCDHRSNEQQVSSGGVLLRLVEGQQVWLAVNEFNGMVGKENADSVFSGFLLFPDYPRATGNMFEREKMTRVMIILLASVTVAATQTCNSPPGMPGIPGRPGAPGKDGKDGVVGSKGDVGPPGQLGDFAEQGETGEQGSHGNPGKVGPKGPEGPPGAQGPVGPKGVKGESGDYKTTLKSAFSMSKVGSILPRRDQPIRFDRVITNENGHYSPQNSKFICQIPGLYYFTYHATSKGNLCINIMKGVGKGTKVVTFCDFVNKIYQVTTGGVVLHLEAGEPVWLEPTEKNHLVGGDGADSIFSGFLLFPDS</sequence>
<feature type="compositionally biased region" description="Basic and acidic residues" evidence="5">
    <location>
        <begin position="340"/>
        <end position="353"/>
    </location>
</feature>
<feature type="compositionally biased region" description="Low complexity" evidence="5">
    <location>
        <begin position="595"/>
        <end position="605"/>
    </location>
</feature>
<dbReference type="AlphaFoldDB" id="A0A6P7ZVZ7"/>
<dbReference type="PRINTS" id="PR00007">
    <property type="entry name" value="COMPLEMNTC1Q"/>
</dbReference>
<keyword evidence="8" id="KW-1185">Reference proteome</keyword>
<feature type="signal peptide" evidence="6">
    <location>
        <begin position="1"/>
        <end position="21"/>
    </location>
</feature>
<dbReference type="Proteomes" id="UP000515156">
    <property type="component" value="Chromosome 13"/>
</dbReference>
<dbReference type="GO" id="GO:0005576">
    <property type="term" value="C:extracellular region"/>
    <property type="evidence" value="ECO:0007669"/>
    <property type="project" value="UniProtKB-SubCell"/>
</dbReference>
<evidence type="ECO:0000313" key="8">
    <source>
        <dbReference type="Proteomes" id="UP000515156"/>
    </source>
</evidence>
<protein>
    <submittedName>
        <fullName evidence="9">Uncharacterized protein LOC115482427</fullName>
    </submittedName>
</protein>
<gene>
    <name evidence="9" type="primary">LOC115482427</name>
</gene>
<dbReference type="GeneID" id="115482427"/>
<dbReference type="InterPro" id="IPR050392">
    <property type="entry name" value="Collagen/C1q_domain"/>
</dbReference>
<keyword evidence="4" id="KW-0176">Collagen</keyword>
<comment type="subcellular location">
    <subcellularLocation>
        <location evidence="1">Secreted</location>
    </subcellularLocation>
</comment>
<reference evidence="9" key="1">
    <citation type="submission" date="2025-08" db="UniProtKB">
        <authorList>
            <consortium name="RefSeq"/>
        </authorList>
    </citation>
    <scope>IDENTIFICATION</scope>
</reference>
<evidence type="ECO:0000256" key="3">
    <source>
        <dbReference type="ARBA" id="ARBA00022729"/>
    </source>
</evidence>
<feature type="region of interest" description="Disordered" evidence="5">
    <location>
        <begin position="328"/>
        <end position="409"/>
    </location>
</feature>
<feature type="region of interest" description="Disordered" evidence="5">
    <location>
        <begin position="572"/>
        <end position="655"/>
    </location>
</feature>
<dbReference type="SUPFAM" id="SSF49842">
    <property type="entry name" value="TNF-like"/>
    <property type="match status" value="3"/>
</dbReference>
<keyword evidence="2" id="KW-0964">Secreted</keyword>
<dbReference type="OrthoDB" id="8964326at2759"/>
<feature type="domain" description="C1q" evidence="7">
    <location>
        <begin position="109"/>
        <end position="248"/>
    </location>
</feature>
<feature type="domain" description="C1q" evidence="7">
    <location>
        <begin position="657"/>
        <end position="791"/>
    </location>
</feature>
<proteinExistence type="predicted"/>
<dbReference type="PANTHER" id="PTHR15427">
    <property type="entry name" value="EMILIN ELASTIN MICROFIBRIL INTERFACE-LOCATED PROTEIN ELASTIN MICROFIBRIL INTERFACER"/>
    <property type="match status" value="1"/>
</dbReference>
<dbReference type="PANTHER" id="PTHR15427:SF29">
    <property type="entry name" value="COMPLEMENT C1Q SUBCOMPONENT SUBUNIT C"/>
    <property type="match status" value="1"/>
</dbReference>
<dbReference type="SMART" id="SM00110">
    <property type="entry name" value="C1Q"/>
    <property type="match status" value="3"/>
</dbReference>
<evidence type="ECO:0000256" key="2">
    <source>
        <dbReference type="ARBA" id="ARBA00022525"/>
    </source>
</evidence>
<evidence type="ECO:0000256" key="5">
    <source>
        <dbReference type="SAM" id="MobiDB-lite"/>
    </source>
</evidence>
<dbReference type="InterPro" id="IPR008983">
    <property type="entry name" value="Tumour_necrosis_fac-like_dom"/>
</dbReference>
<dbReference type="InterPro" id="IPR001073">
    <property type="entry name" value="C1q_dom"/>
</dbReference>
<feature type="compositionally biased region" description="Basic and acidic residues" evidence="5">
    <location>
        <begin position="40"/>
        <end position="52"/>
    </location>
</feature>
<dbReference type="InterPro" id="IPR008160">
    <property type="entry name" value="Collagen"/>
</dbReference>
<evidence type="ECO:0000256" key="1">
    <source>
        <dbReference type="ARBA" id="ARBA00004613"/>
    </source>
</evidence>
<dbReference type="Pfam" id="PF00386">
    <property type="entry name" value="C1q"/>
    <property type="match status" value="3"/>
</dbReference>
<dbReference type="PROSITE" id="PS50871">
    <property type="entry name" value="C1Q"/>
    <property type="match status" value="3"/>
</dbReference>
<dbReference type="Pfam" id="PF01391">
    <property type="entry name" value="Collagen"/>
    <property type="match status" value="2"/>
</dbReference>
<dbReference type="InParanoid" id="A0A6P7ZVZ7"/>
<organism evidence="8 9">
    <name type="scientific">Microcaecilia unicolor</name>
    <dbReference type="NCBI Taxonomy" id="1415580"/>
    <lineage>
        <taxon>Eukaryota</taxon>
        <taxon>Metazoa</taxon>
        <taxon>Chordata</taxon>
        <taxon>Craniata</taxon>
        <taxon>Vertebrata</taxon>
        <taxon>Euteleostomi</taxon>
        <taxon>Amphibia</taxon>
        <taxon>Gymnophiona</taxon>
        <taxon>Siphonopidae</taxon>
        <taxon>Microcaecilia</taxon>
    </lineage>
</organism>
<feature type="domain" description="C1q" evidence="7">
    <location>
        <begin position="408"/>
        <end position="541"/>
    </location>
</feature>
<keyword evidence="3 6" id="KW-0732">Signal</keyword>
<name>A0A6P7ZVZ7_9AMPH</name>
<evidence type="ECO:0000259" key="7">
    <source>
        <dbReference type="PROSITE" id="PS50871"/>
    </source>
</evidence>
<dbReference type="RefSeq" id="XP_030078034.1">
    <property type="nucleotide sequence ID" value="XM_030222174.1"/>
</dbReference>
<dbReference type="Gene3D" id="2.60.120.40">
    <property type="match status" value="3"/>
</dbReference>